<gene>
    <name evidence="3" type="ORF">PIB30_007976</name>
</gene>
<keyword evidence="2" id="KW-1133">Transmembrane helix</keyword>
<evidence type="ECO:0000313" key="3">
    <source>
        <dbReference type="EMBL" id="MED6143678.1"/>
    </source>
</evidence>
<protein>
    <recommendedName>
        <fullName evidence="5">Transmembrane protein</fullName>
    </recommendedName>
</protein>
<accession>A0ABU6T6V4</accession>
<evidence type="ECO:0008006" key="5">
    <source>
        <dbReference type="Google" id="ProtNLM"/>
    </source>
</evidence>
<keyword evidence="4" id="KW-1185">Reference proteome</keyword>
<comment type="caution">
    <text evidence="3">The sequence shown here is derived from an EMBL/GenBank/DDBJ whole genome shotgun (WGS) entry which is preliminary data.</text>
</comment>
<name>A0ABU6T6V4_9FABA</name>
<reference evidence="3 4" key="1">
    <citation type="journal article" date="2023" name="Plants (Basel)">
        <title>Bridging the Gap: Combining Genomics and Transcriptomics Approaches to Understand Stylosanthes scabra, an Orphan Legume from the Brazilian Caatinga.</title>
        <authorList>
            <person name="Ferreira-Neto J.R.C."/>
            <person name="da Silva M.D."/>
            <person name="Binneck E."/>
            <person name="de Melo N.F."/>
            <person name="da Silva R.H."/>
            <person name="de Melo A.L.T.M."/>
            <person name="Pandolfi V."/>
            <person name="Bustamante F.O."/>
            <person name="Brasileiro-Vidal A.C."/>
            <person name="Benko-Iseppon A.M."/>
        </authorList>
    </citation>
    <scope>NUCLEOTIDE SEQUENCE [LARGE SCALE GENOMIC DNA]</scope>
    <source>
        <tissue evidence="3">Leaves</tissue>
    </source>
</reference>
<organism evidence="3 4">
    <name type="scientific">Stylosanthes scabra</name>
    <dbReference type="NCBI Taxonomy" id="79078"/>
    <lineage>
        <taxon>Eukaryota</taxon>
        <taxon>Viridiplantae</taxon>
        <taxon>Streptophyta</taxon>
        <taxon>Embryophyta</taxon>
        <taxon>Tracheophyta</taxon>
        <taxon>Spermatophyta</taxon>
        <taxon>Magnoliopsida</taxon>
        <taxon>eudicotyledons</taxon>
        <taxon>Gunneridae</taxon>
        <taxon>Pentapetalae</taxon>
        <taxon>rosids</taxon>
        <taxon>fabids</taxon>
        <taxon>Fabales</taxon>
        <taxon>Fabaceae</taxon>
        <taxon>Papilionoideae</taxon>
        <taxon>50 kb inversion clade</taxon>
        <taxon>dalbergioids sensu lato</taxon>
        <taxon>Dalbergieae</taxon>
        <taxon>Pterocarpus clade</taxon>
        <taxon>Stylosanthes</taxon>
    </lineage>
</organism>
<dbReference type="PANTHER" id="PTHR33429">
    <property type="entry name" value="OS02G0708000 PROTEIN-RELATED"/>
    <property type="match status" value="1"/>
</dbReference>
<feature type="transmembrane region" description="Helical" evidence="2">
    <location>
        <begin position="37"/>
        <end position="58"/>
    </location>
</feature>
<evidence type="ECO:0000313" key="4">
    <source>
        <dbReference type="Proteomes" id="UP001341840"/>
    </source>
</evidence>
<keyword evidence="2" id="KW-0472">Membrane</keyword>
<feature type="region of interest" description="Disordered" evidence="1">
    <location>
        <begin position="119"/>
        <end position="166"/>
    </location>
</feature>
<proteinExistence type="predicted"/>
<dbReference type="EMBL" id="JASCZI010090638">
    <property type="protein sequence ID" value="MED6143678.1"/>
    <property type="molecule type" value="Genomic_DNA"/>
</dbReference>
<dbReference type="PANTHER" id="PTHR33429:SF7">
    <property type="entry name" value="OS02G0708000 PROTEIN"/>
    <property type="match status" value="1"/>
</dbReference>
<feature type="compositionally biased region" description="Basic and acidic residues" evidence="1">
    <location>
        <begin position="151"/>
        <end position="166"/>
    </location>
</feature>
<sequence length="166" mass="18603">MSSVQTQQPQQPAQIYPTNNIVANQQPHESNGSFGTVFIVLAVILVISVLACVLGRLCNKRFSNRHHSHSHDPRHHHVKPNRQQIHNVHPREVVEGEEDIEYGGVDKRIPPPIIAERLNPNNNNGHHVSHGGVEGTAGPHRHHPPPMMKGFEIKHGPHQQHLREVA</sequence>
<dbReference type="Proteomes" id="UP001341840">
    <property type="component" value="Unassembled WGS sequence"/>
</dbReference>
<evidence type="ECO:0000256" key="2">
    <source>
        <dbReference type="SAM" id="Phobius"/>
    </source>
</evidence>
<keyword evidence="2" id="KW-0812">Transmembrane</keyword>
<evidence type="ECO:0000256" key="1">
    <source>
        <dbReference type="SAM" id="MobiDB-lite"/>
    </source>
</evidence>